<feature type="region of interest" description="Disordered" evidence="1">
    <location>
        <begin position="114"/>
        <end position="142"/>
    </location>
</feature>
<name>A0A6H5GM36_9HEMI</name>
<protein>
    <submittedName>
        <fullName evidence="2">Uncharacterized protein</fullName>
    </submittedName>
</protein>
<feature type="compositionally biased region" description="Basic and acidic residues" evidence="1">
    <location>
        <begin position="48"/>
        <end position="73"/>
    </location>
</feature>
<sequence length="142" mass="15467">RRIKTGRDGAEEKRDTRSYSGRRGGGAVKRREHTRKTTSVRRGGRGWGRGESEHYEERREDEEGRGEREEGEAHPAAGSKVKPPSPFAIAAATAALLPLAGSHSIYSSSCLNTLSAIPHSVPPDTRKAELLSAPEDSSEDLY</sequence>
<gene>
    <name evidence="2" type="ORF">NTEN_LOCUS10333</name>
</gene>
<feature type="compositionally biased region" description="Basic residues" evidence="1">
    <location>
        <begin position="28"/>
        <end position="44"/>
    </location>
</feature>
<dbReference type="Proteomes" id="UP000479000">
    <property type="component" value="Unassembled WGS sequence"/>
</dbReference>
<proteinExistence type="predicted"/>
<evidence type="ECO:0000313" key="3">
    <source>
        <dbReference type="Proteomes" id="UP000479000"/>
    </source>
</evidence>
<evidence type="ECO:0000256" key="1">
    <source>
        <dbReference type="SAM" id="MobiDB-lite"/>
    </source>
</evidence>
<organism evidence="2 3">
    <name type="scientific">Nesidiocoris tenuis</name>
    <dbReference type="NCBI Taxonomy" id="355587"/>
    <lineage>
        <taxon>Eukaryota</taxon>
        <taxon>Metazoa</taxon>
        <taxon>Ecdysozoa</taxon>
        <taxon>Arthropoda</taxon>
        <taxon>Hexapoda</taxon>
        <taxon>Insecta</taxon>
        <taxon>Pterygota</taxon>
        <taxon>Neoptera</taxon>
        <taxon>Paraneoptera</taxon>
        <taxon>Hemiptera</taxon>
        <taxon>Heteroptera</taxon>
        <taxon>Panheteroptera</taxon>
        <taxon>Cimicomorpha</taxon>
        <taxon>Miridae</taxon>
        <taxon>Dicyphina</taxon>
        <taxon>Nesidiocoris</taxon>
    </lineage>
</organism>
<dbReference type="AlphaFoldDB" id="A0A6H5GM36"/>
<feature type="non-terminal residue" evidence="2">
    <location>
        <position position="1"/>
    </location>
</feature>
<accession>A0A6H5GM36</accession>
<keyword evidence="3" id="KW-1185">Reference proteome</keyword>
<feature type="compositionally biased region" description="Basic and acidic residues" evidence="1">
    <location>
        <begin position="1"/>
        <end position="17"/>
    </location>
</feature>
<reference evidence="2 3" key="1">
    <citation type="submission" date="2020-02" db="EMBL/GenBank/DDBJ databases">
        <authorList>
            <person name="Ferguson B K."/>
        </authorList>
    </citation>
    <scope>NUCLEOTIDE SEQUENCE [LARGE SCALE GENOMIC DNA]</scope>
</reference>
<evidence type="ECO:0000313" key="2">
    <source>
        <dbReference type="EMBL" id="CAB0004856.1"/>
    </source>
</evidence>
<dbReference type="EMBL" id="CADCXU010015411">
    <property type="protein sequence ID" value="CAB0004856.1"/>
    <property type="molecule type" value="Genomic_DNA"/>
</dbReference>
<feature type="region of interest" description="Disordered" evidence="1">
    <location>
        <begin position="1"/>
        <end position="84"/>
    </location>
</feature>